<proteinExistence type="predicted"/>
<sequence length="48" mass="5563">MTQLKNIFTNVFSGWNDRSSLEVFIANHHPQSHAEVERLTSQYFGSTH</sequence>
<accession>A0A2M8VIV1</accession>
<dbReference type="RefSeq" id="WP_157799317.1">
    <property type="nucleotide sequence ID" value="NZ_CBCSBW010000007.1"/>
</dbReference>
<evidence type="ECO:0000313" key="2">
    <source>
        <dbReference type="Proteomes" id="UP000229366"/>
    </source>
</evidence>
<keyword evidence="2" id="KW-1185">Reference proteome</keyword>
<organism evidence="1 2">
    <name type="scientific">Polynucleobacter brandtiae</name>
    <dbReference type="NCBI Taxonomy" id="1938816"/>
    <lineage>
        <taxon>Bacteria</taxon>
        <taxon>Pseudomonadati</taxon>
        <taxon>Pseudomonadota</taxon>
        <taxon>Betaproteobacteria</taxon>
        <taxon>Burkholderiales</taxon>
        <taxon>Burkholderiaceae</taxon>
        <taxon>Polynucleobacter</taxon>
    </lineage>
</organism>
<dbReference type="AlphaFoldDB" id="A0A2M8VIV1"/>
<reference evidence="1 2" key="1">
    <citation type="submission" date="2017-11" db="EMBL/GenBank/DDBJ databases">
        <title>Genomic Encyclopedia of Type Strains, Phase III (KMG-III): the genomes of soil and plant-associated and newly described type strains.</title>
        <authorList>
            <person name="Whitman W."/>
        </authorList>
    </citation>
    <scope>NUCLEOTIDE SEQUENCE [LARGE SCALE GENOMIC DNA]</scope>
    <source>
        <strain evidence="1 2">UB-Domo-W1</strain>
    </source>
</reference>
<dbReference type="EMBL" id="PGTX01000006">
    <property type="protein sequence ID" value="PJI76782.1"/>
    <property type="molecule type" value="Genomic_DNA"/>
</dbReference>
<name>A0A2M8VIV1_9BURK</name>
<gene>
    <name evidence="1" type="ORF">B0G85_1991</name>
</gene>
<evidence type="ECO:0000313" key="1">
    <source>
        <dbReference type="EMBL" id="PJI76782.1"/>
    </source>
</evidence>
<comment type="caution">
    <text evidence="1">The sequence shown here is derived from an EMBL/GenBank/DDBJ whole genome shotgun (WGS) entry which is preliminary data.</text>
</comment>
<dbReference type="Proteomes" id="UP000229366">
    <property type="component" value="Unassembled WGS sequence"/>
</dbReference>
<protein>
    <submittedName>
        <fullName evidence="1">Uncharacterized protein</fullName>
    </submittedName>
</protein>